<name>A0A2Z4Y3U5_SUMC1</name>
<protein>
    <recommendedName>
        <fullName evidence="3">Lipoprotein</fullName>
    </recommendedName>
</protein>
<dbReference type="KEGG" id="schv:BRCON_0882"/>
<dbReference type="AlphaFoldDB" id="A0A2Z4Y3U5"/>
<proteinExistence type="predicted"/>
<reference evidence="1 2" key="1">
    <citation type="submission" date="2018-05" db="EMBL/GenBank/DDBJ databases">
        <title>A metagenomic window into the 2 km-deep terrestrial subsurface aquifer revealed taxonomically and functionally diverse microbial community comprising novel uncultured bacterial lineages.</title>
        <authorList>
            <person name="Kadnikov V.V."/>
            <person name="Mardanov A.V."/>
            <person name="Beletsky A.V."/>
            <person name="Banks D."/>
            <person name="Pimenov N.V."/>
            <person name="Frank Y.A."/>
            <person name="Karnachuk O.V."/>
            <person name="Ravin N.V."/>
        </authorList>
    </citation>
    <scope>NUCLEOTIDE SEQUENCE [LARGE SCALE GENOMIC DNA]</scope>
    <source>
        <strain evidence="1">BY</strain>
    </source>
</reference>
<dbReference type="Proteomes" id="UP000262583">
    <property type="component" value="Chromosome"/>
</dbReference>
<organism evidence="1 2">
    <name type="scientific">Sumerlaea chitinivorans</name>
    <dbReference type="NCBI Taxonomy" id="2250252"/>
    <lineage>
        <taxon>Bacteria</taxon>
        <taxon>Candidatus Sumerlaeota</taxon>
        <taxon>Candidatus Sumerlaeia</taxon>
        <taxon>Candidatus Sumerlaeales</taxon>
        <taxon>Candidatus Sumerlaeaceae</taxon>
        <taxon>Candidatus Sumerlaea</taxon>
    </lineage>
</organism>
<accession>A0A2Z4Y3U5</accession>
<evidence type="ECO:0000313" key="2">
    <source>
        <dbReference type="Proteomes" id="UP000262583"/>
    </source>
</evidence>
<dbReference type="EMBL" id="CP030759">
    <property type="protein sequence ID" value="AXA35659.1"/>
    <property type="molecule type" value="Genomic_DNA"/>
</dbReference>
<gene>
    <name evidence="1" type="ORF">BRCON_0882</name>
</gene>
<sequence length="51" mass="5303">MKAIAIAVLTVFAAVTLAGCCYKTKKYPYPHYDLSPAKVCGAGPCAPAPCK</sequence>
<evidence type="ECO:0008006" key="3">
    <source>
        <dbReference type="Google" id="ProtNLM"/>
    </source>
</evidence>
<evidence type="ECO:0000313" key="1">
    <source>
        <dbReference type="EMBL" id="AXA35659.1"/>
    </source>
</evidence>
<dbReference type="PROSITE" id="PS51257">
    <property type="entry name" value="PROKAR_LIPOPROTEIN"/>
    <property type="match status" value="1"/>
</dbReference>